<protein>
    <submittedName>
        <fullName evidence="1">Uncharacterized protein</fullName>
    </submittedName>
</protein>
<accession>A0A6V7HFC6</accession>
<dbReference type="Proteomes" id="UP000752696">
    <property type="component" value="Unassembled WGS sequence"/>
</dbReference>
<keyword evidence="2" id="KW-1185">Reference proteome</keyword>
<dbReference type="EMBL" id="CAJDYZ010011315">
    <property type="protein sequence ID" value="CAD1479321.1"/>
    <property type="molecule type" value="Genomic_DNA"/>
</dbReference>
<organism evidence="1 2">
    <name type="scientific">Heterotrigona itama</name>
    <dbReference type="NCBI Taxonomy" id="395501"/>
    <lineage>
        <taxon>Eukaryota</taxon>
        <taxon>Metazoa</taxon>
        <taxon>Ecdysozoa</taxon>
        <taxon>Arthropoda</taxon>
        <taxon>Hexapoda</taxon>
        <taxon>Insecta</taxon>
        <taxon>Pterygota</taxon>
        <taxon>Neoptera</taxon>
        <taxon>Endopterygota</taxon>
        <taxon>Hymenoptera</taxon>
        <taxon>Apocrita</taxon>
        <taxon>Aculeata</taxon>
        <taxon>Apoidea</taxon>
        <taxon>Anthophila</taxon>
        <taxon>Apidae</taxon>
        <taxon>Heterotrigona</taxon>
    </lineage>
</organism>
<sequence>DDYHECVRSCADNTLSKKVCRYEFFVEELSRPISIHNGSENKNKSMNRDEIFSSNSFLGINGKSPGPQIEVIL</sequence>
<dbReference type="OrthoDB" id="2121828at2759"/>
<reference evidence="1" key="1">
    <citation type="submission" date="2020-07" db="EMBL/GenBank/DDBJ databases">
        <authorList>
            <person name="Nazaruddin N."/>
        </authorList>
    </citation>
    <scope>NUCLEOTIDE SEQUENCE</scope>
</reference>
<proteinExistence type="predicted"/>
<gene>
    <name evidence="1" type="ORF">MHI_LOCUS851244</name>
</gene>
<evidence type="ECO:0000313" key="2">
    <source>
        <dbReference type="Proteomes" id="UP000752696"/>
    </source>
</evidence>
<comment type="caution">
    <text evidence="1">The sequence shown here is derived from an EMBL/GenBank/DDBJ whole genome shotgun (WGS) entry which is preliminary data.</text>
</comment>
<evidence type="ECO:0000313" key="1">
    <source>
        <dbReference type="EMBL" id="CAD1479321.1"/>
    </source>
</evidence>
<name>A0A6V7HFC6_9HYME</name>
<feature type="non-terminal residue" evidence="1">
    <location>
        <position position="1"/>
    </location>
</feature>
<dbReference type="AlphaFoldDB" id="A0A6V7HFC6"/>